<reference evidence="8 9" key="1">
    <citation type="submission" date="2024-01" db="EMBL/GenBank/DDBJ databases">
        <authorList>
            <consortium name="Genoscope - CEA"/>
            <person name="William W."/>
        </authorList>
    </citation>
    <scope>NUCLEOTIDE SEQUENCE [LARGE SCALE GENOMIC DNA]</scope>
    <source>
        <strain evidence="8 9">29B2s-10</strain>
    </source>
</reference>
<dbReference type="PANTHER" id="PTHR10809">
    <property type="entry name" value="VESICLE-ASSOCIATED MEMBRANE PROTEIN-ASSOCIATED PROTEIN"/>
    <property type="match status" value="1"/>
</dbReference>
<dbReference type="Pfam" id="PF00635">
    <property type="entry name" value="Motile_Sperm"/>
    <property type="match status" value="1"/>
</dbReference>
<proteinExistence type="inferred from homology"/>
<evidence type="ECO:0000313" key="8">
    <source>
        <dbReference type="EMBL" id="CAK7914375.1"/>
    </source>
</evidence>
<comment type="subcellular location">
    <subcellularLocation>
        <location evidence="1">Membrane</location>
        <topology evidence="1">Single-pass type IV membrane protein</topology>
    </subcellularLocation>
</comment>
<accession>A0ABP0EKP3</accession>
<evidence type="ECO:0000256" key="6">
    <source>
        <dbReference type="SAM" id="Phobius"/>
    </source>
</evidence>
<sequence>MEISPSVLEFSGSFTQPTTEYLSLTNTSDTPLAYKVKTTAPKLYCVRPNASIIEPGATVKISIILQGFSQPLPEDYKCKDKFLLVTLPCPELVDATKVSDHWSSLEAQFKSKMVSKKLRVNYVIGEASSSSSGAAAGAAVPQGTPLKNSTNASDVSESAAAASGIVAAAQIEKSQPTSDLQKDLDESVSKINDLSEKLDTNASSTSSTTTATTTSTDAPVSGFSLPFAVILILIAFILGWLLL</sequence>
<evidence type="ECO:0000256" key="5">
    <source>
        <dbReference type="ARBA" id="ARBA00023136"/>
    </source>
</evidence>
<evidence type="ECO:0000256" key="2">
    <source>
        <dbReference type="ARBA" id="ARBA00008932"/>
    </source>
</evidence>
<feature type="transmembrane region" description="Helical" evidence="6">
    <location>
        <begin position="223"/>
        <end position="242"/>
    </location>
</feature>
<dbReference type="EMBL" id="OZ004258">
    <property type="protein sequence ID" value="CAK7914375.1"/>
    <property type="molecule type" value="Genomic_DNA"/>
</dbReference>
<dbReference type="Proteomes" id="UP001497600">
    <property type="component" value="Chromosome F"/>
</dbReference>
<dbReference type="InterPro" id="IPR008962">
    <property type="entry name" value="PapD-like_sf"/>
</dbReference>
<dbReference type="Gene3D" id="2.60.40.10">
    <property type="entry name" value="Immunoglobulins"/>
    <property type="match status" value="1"/>
</dbReference>
<evidence type="ECO:0000256" key="3">
    <source>
        <dbReference type="ARBA" id="ARBA00022692"/>
    </source>
</evidence>
<dbReference type="InterPro" id="IPR000535">
    <property type="entry name" value="MSP_dom"/>
</dbReference>
<evidence type="ECO:0000256" key="1">
    <source>
        <dbReference type="ARBA" id="ARBA00004211"/>
    </source>
</evidence>
<dbReference type="SUPFAM" id="SSF49354">
    <property type="entry name" value="PapD-like"/>
    <property type="match status" value="1"/>
</dbReference>
<evidence type="ECO:0000313" key="9">
    <source>
        <dbReference type="Proteomes" id="UP001497600"/>
    </source>
</evidence>
<dbReference type="PROSITE" id="PS50202">
    <property type="entry name" value="MSP"/>
    <property type="match status" value="1"/>
</dbReference>
<organism evidence="8 9">
    <name type="scientific">[Candida] anglica</name>
    <dbReference type="NCBI Taxonomy" id="148631"/>
    <lineage>
        <taxon>Eukaryota</taxon>
        <taxon>Fungi</taxon>
        <taxon>Dikarya</taxon>
        <taxon>Ascomycota</taxon>
        <taxon>Saccharomycotina</taxon>
        <taxon>Pichiomycetes</taxon>
        <taxon>Debaryomycetaceae</taxon>
        <taxon>Kurtzmaniella</taxon>
    </lineage>
</organism>
<dbReference type="InterPro" id="IPR013783">
    <property type="entry name" value="Ig-like_fold"/>
</dbReference>
<keyword evidence="3 6" id="KW-0812">Transmembrane</keyword>
<evidence type="ECO:0000259" key="7">
    <source>
        <dbReference type="PROSITE" id="PS50202"/>
    </source>
</evidence>
<gene>
    <name evidence="8" type="primary">SCS2</name>
    <name evidence="8" type="ORF">CAAN4_F16138</name>
</gene>
<evidence type="ECO:0000256" key="4">
    <source>
        <dbReference type="ARBA" id="ARBA00022989"/>
    </source>
</evidence>
<dbReference type="PANTHER" id="PTHR10809:SF6">
    <property type="entry name" value="AT11025P-RELATED"/>
    <property type="match status" value="1"/>
</dbReference>
<keyword evidence="5 6" id="KW-0472">Membrane</keyword>
<name>A0ABP0EKP3_9ASCO</name>
<comment type="similarity">
    <text evidence="2">Belongs to the VAMP-associated protein (VAP) (TC 9.B.17) family.</text>
</comment>
<protein>
    <submittedName>
        <fullName evidence="8">Vesicle-associated membrane protein-associated protein Scs2p</fullName>
    </submittedName>
</protein>
<dbReference type="PIRSF" id="PIRSF019693">
    <property type="entry name" value="VAMP-associated"/>
    <property type="match status" value="1"/>
</dbReference>
<dbReference type="InterPro" id="IPR016763">
    <property type="entry name" value="VAP"/>
</dbReference>
<keyword evidence="9" id="KW-1185">Reference proteome</keyword>
<feature type="domain" description="MSP" evidence="7">
    <location>
        <begin position="1"/>
        <end position="123"/>
    </location>
</feature>
<keyword evidence="4 6" id="KW-1133">Transmembrane helix</keyword>